<dbReference type="EMBL" id="JABJRC010000008">
    <property type="protein sequence ID" value="NOL44352.1"/>
    <property type="molecule type" value="Genomic_DNA"/>
</dbReference>
<gene>
    <name evidence="1" type="ORF">HNR71_007344</name>
    <name evidence="2" type="ORF">HPO96_29300</name>
</gene>
<proteinExistence type="predicted"/>
<evidence type="ECO:0000313" key="1">
    <source>
        <dbReference type="EMBL" id="MBB6571707.1"/>
    </source>
</evidence>
<sequence length="153" mass="16499">MTDTLDVENPAATGYQMQSWTCAAPCTCGVGRTADPEPHKSGCPYPSADRAWTPMESGAAARHWRPKNTGREAVEQAAMWTGAIHGVGIPAMQVVELATGRVVWRDSHRYPDAGDPIAPAWQHEAYAAARAEYAADHGLEAPNEPVTIQDTLF</sequence>
<dbReference type="RefSeq" id="WP_171677593.1">
    <property type="nucleotide sequence ID" value="NZ_BAAAGT010000009.1"/>
</dbReference>
<evidence type="ECO:0000313" key="4">
    <source>
        <dbReference type="Proteomes" id="UP000553957"/>
    </source>
</evidence>
<protein>
    <submittedName>
        <fullName evidence="2">Uncharacterized protein</fullName>
    </submittedName>
</protein>
<dbReference type="Proteomes" id="UP000534306">
    <property type="component" value="Unassembled WGS sequence"/>
</dbReference>
<reference evidence="2 3" key="1">
    <citation type="submission" date="2020-05" db="EMBL/GenBank/DDBJ databases">
        <title>Genome sequence of Kribbella sandramycini ATCC 39419.</title>
        <authorList>
            <person name="Maclea K.S."/>
            <person name="Fair J.L."/>
        </authorList>
    </citation>
    <scope>NUCLEOTIDE SEQUENCE [LARGE SCALE GENOMIC DNA]</scope>
    <source>
        <strain evidence="2 3">ATCC 39419</strain>
    </source>
</reference>
<keyword evidence="3" id="KW-1185">Reference proteome</keyword>
<dbReference type="EMBL" id="JACHKF010000001">
    <property type="protein sequence ID" value="MBB6571707.1"/>
    <property type="molecule type" value="Genomic_DNA"/>
</dbReference>
<name>A0A7Y4L6K4_9ACTN</name>
<comment type="caution">
    <text evidence="2">The sequence shown here is derived from an EMBL/GenBank/DDBJ whole genome shotgun (WGS) entry which is preliminary data.</text>
</comment>
<evidence type="ECO:0000313" key="3">
    <source>
        <dbReference type="Proteomes" id="UP000534306"/>
    </source>
</evidence>
<organism evidence="2 3">
    <name type="scientific">Kribbella sandramycini</name>
    <dbReference type="NCBI Taxonomy" id="60450"/>
    <lineage>
        <taxon>Bacteria</taxon>
        <taxon>Bacillati</taxon>
        <taxon>Actinomycetota</taxon>
        <taxon>Actinomycetes</taxon>
        <taxon>Propionibacteriales</taxon>
        <taxon>Kribbellaceae</taxon>
        <taxon>Kribbella</taxon>
    </lineage>
</organism>
<dbReference type="Proteomes" id="UP000553957">
    <property type="component" value="Unassembled WGS sequence"/>
</dbReference>
<accession>A0A7Y4L6K4</accession>
<evidence type="ECO:0000313" key="2">
    <source>
        <dbReference type="EMBL" id="NOL44352.1"/>
    </source>
</evidence>
<reference evidence="1 4" key="2">
    <citation type="submission" date="2020-08" db="EMBL/GenBank/DDBJ databases">
        <title>Sequencing the genomes of 1000 actinobacteria strains.</title>
        <authorList>
            <person name="Klenk H.-P."/>
        </authorList>
    </citation>
    <scope>NUCLEOTIDE SEQUENCE [LARGE SCALE GENOMIC DNA]</scope>
    <source>
        <strain evidence="1 4">DSM 15626</strain>
    </source>
</reference>
<dbReference type="AlphaFoldDB" id="A0A7Y4L6K4"/>